<dbReference type="AlphaFoldDB" id="A0ABD2KV87"/>
<reference evidence="2 3" key="1">
    <citation type="submission" date="2024-10" db="EMBL/GenBank/DDBJ databases">
        <authorList>
            <person name="Kim D."/>
        </authorList>
    </citation>
    <scope>NUCLEOTIDE SEQUENCE [LARGE SCALE GENOMIC DNA]</scope>
    <source>
        <strain evidence="2">BH-2024</strain>
    </source>
</reference>
<evidence type="ECO:0000256" key="1">
    <source>
        <dbReference type="SAM" id="MobiDB-lite"/>
    </source>
</evidence>
<dbReference type="Proteomes" id="UP001620626">
    <property type="component" value="Unassembled WGS sequence"/>
</dbReference>
<comment type="caution">
    <text evidence="2">The sequence shown here is derived from an EMBL/GenBank/DDBJ whole genome shotgun (WGS) entry which is preliminary data.</text>
</comment>
<organism evidence="2 3">
    <name type="scientific">Heterodera trifolii</name>
    <dbReference type="NCBI Taxonomy" id="157864"/>
    <lineage>
        <taxon>Eukaryota</taxon>
        <taxon>Metazoa</taxon>
        <taxon>Ecdysozoa</taxon>
        <taxon>Nematoda</taxon>
        <taxon>Chromadorea</taxon>
        <taxon>Rhabditida</taxon>
        <taxon>Tylenchina</taxon>
        <taxon>Tylenchomorpha</taxon>
        <taxon>Tylenchoidea</taxon>
        <taxon>Heteroderidae</taxon>
        <taxon>Heteroderinae</taxon>
        <taxon>Heterodera</taxon>
    </lineage>
</organism>
<proteinExistence type="predicted"/>
<accession>A0ABD2KV87</accession>
<keyword evidence="3" id="KW-1185">Reference proteome</keyword>
<evidence type="ECO:0000313" key="2">
    <source>
        <dbReference type="EMBL" id="KAL3106729.1"/>
    </source>
</evidence>
<feature type="compositionally biased region" description="Low complexity" evidence="1">
    <location>
        <begin position="13"/>
        <end position="28"/>
    </location>
</feature>
<protein>
    <recommendedName>
        <fullName evidence="4">Fido domain-containing protein</fullName>
    </recommendedName>
</protein>
<evidence type="ECO:0008006" key="4">
    <source>
        <dbReference type="Google" id="ProtNLM"/>
    </source>
</evidence>
<sequence length="427" mass="47562">MTTKLAMASSVPKKTGAANTKGGAKATTPVPHKGHHPSVNAEFDGVRKLLNGKNKRMEEQGASEFVDVVVHPGDLFVNRTHSTATFVYQACDKILPNNSLRHRMARFRLPGELVWGAAAPTILKEMNWDRKRKNCALRTKNAAGRRTNTICSFGGSSPAEFVANVLADRFVCTSVCQTWRTFASANLGKSIGWRLMAKKIHLMYADKPVSALEEEFNAAVKLYGQPVPALDAHKNGRSTPIEPRLDFSAQSNADDHPGLGYKCGRWQVEGMVRIHPFSDANGRTAISFGAKTNSQHCHLCLQAGDKILQNNSLRHRMARFLLPGELVWGAAAPTISQARKDHMSRTQLFEKHRNRLDKKIGELKAVVDGFTDQWPDRAGYQRVALLYNTAIGWGQQMEYEAWPPPDTLQEEMTADNERICSMNKWKN</sequence>
<name>A0ABD2KV87_9BILA</name>
<gene>
    <name evidence="2" type="ORF">niasHT_019857</name>
</gene>
<dbReference type="EMBL" id="JBICBT010000638">
    <property type="protein sequence ID" value="KAL3106729.1"/>
    <property type="molecule type" value="Genomic_DNA"/>
</dbReference>
<feature type="region of interest" description="Disordered" evidence="1">
    <location>
        <begin position="1"/>
        <end position="40"/>
    </location>
</feature>
<evidence type="ECO:0000313" key="3">
    <source>
        <dbReference type="Proteomes" id="UP001620626"/>
    </source>
</evidence>